<proteinExistence type="predicted"/>
<dbReference type="AlphaFoldDB" id="A0A285IL83"/>
<feature type="domain" description="DUF6884" evidence="1">
    <location>
        <begin position="74"/>
        <end position="150"/>
    </location>
</feature>
<reference evidence="3" key="1">
    <citation type="submission" date="2017-09" db="EMBL/GenBank/DDBJ databases">
        <authorList>
            <person name="Varghese N."/>
            <person name="Submissions S."/>
        </authorList>
    </citation>
    <scope>NUCLEOTIDE SEQUENCE [LARGE SCALE GENOMIC DNA]</scope>
    <source>
        <strain evidence="3">MSL47</strain>
    </source>
</reference>
<dbReference type="EMBL" id="OBDZ01000057">
    <property type="protein sequence ID" value="SNY47731.1"/>
    <property type="molecule type" value="Genomic_DNA"/>
</dbReference>
<evidence type="ECO:0000313" key="2">
    <source>
        <dbReference type="EMBL" id="SNY47731.1"/>
    </source>
</evidence>
<dbReference type="Pfam" id="PF21818">
    <property type="entry name" value="DUF6884"/>
    <property type="match status" value="1"/>
</dbReference>
<protein>
    <recommendedName>
        <fullName evidence="1">DUF6884 domain-containing protein</fullName>
    </recommendedName>
</protein>
<gene>
    <name evidence="2" type="ORF">SAMN06265827_1573</name>
</gene>
<dbReference type="Proteomes" id="UP000219573">
    <property type="component" value="Unassembled WGS sequence"/>
</dbReference>
<sequence length="234" mass="26902">MNILVVSSCTSKKAVNSKYKLLKEDFLDSVVLEKREKELSKKSLPAIEMYKGMQHIQLVKGLSSLRAKYGNCIVDLKIISAGYGLIDEAKKIVPYEVTFNSMKSKEIDEWSSFLNIKRNLEIVIKDYDLIIFLLGDRYLRSLQLPLSNISKKKRLIFLASKSSSKKIPNEKPYYFLEVGQDDASSFGYGLVGLKGYLFNLLAKEIEKQGKIVFEDIYQNPNLLLDILYKYRKDK</sequence>
<organism evidence="2 3">
    <name type="scientific">Orenia metallireducens</name>
    <dbReference type="NCBI Taxonomy" id="1413210"/>
    <lineage>
        <taxon>Bacteria</taxon>
        <taxon>Bacillati</taxon>
        <taxon>Bacillota</taxon>
        <taxon>Clostridia</taxon>
        <taxon>Halanaerobiales</taxon>
        <taxon>Halobacteroidaceae</taxon>
        <taxon>Orenia</taxon>
    </lineage>
</organism>
<name>A0A285IL83_9FIRM</name>
<accession>A0A285IL83</accession>
<evidence type="ECO:0000313" key="3">
    <source>
        <dbReference type="Proteomes" id="UP000219573"/>
    </source>
</evidence>
<dbReference type="InterPro" id="IPR049251">
    <property type="entry name" value="DUF6884"/>
</dbReference>
<keyword evidence="3" id="KW-1185">Reference proteome</keyword>
<dbReference type="RefSeq" id="WP_097019667.1">
    <property type="nucleotide sequence ID" value="NZ_OBDZ01000057.1"/>
</dbReference>
<evidence type="ECO:0000259" key="1">
    <source>
        <dbReference type="Pfam" id="PF21818"/>
    </source>
</evidence>
<dbReference type="OrthoDB" id="233198at2"/>